<dbReference type="InterPro" id="IPR005025">
    <property type="entry name" value="FMN_Rdtase-like_dom"/>
</dbReference>
<dbReference type="SUPFAM" id="SSF52218">
    <property type="entry name" value="Flavoproteins"/>
    <property type="match status" value="1"/>
</dbReference>
<proteinExistence type="predicted"/>
<sequence length="210" mass="24101">MKTLVFVGTPKRKGDSMALVNETLKYLDGEVEVINVFDHLDIKPCMACGYCDKKPGCSIKDGFQDILEKIYNADAYIIASPMWFGNITGPMLSFFSRLQTISSGIIYRKDTKQTWDKAGIFLMPTGSRWHSMGKAVETTVEFVFDHLNAFCLDFVYANNTNILPAKDNQQAIYKCKIASERLNQWYKDKKEGRYYKYGYTSYNHIKPDVK</sequence>
<evidence type="ECO:0000313" key="5">
    <source>
        <dbReference type="Proteomes" id="UP001501510"/>
    </source>
</evidence>
<reference evidence="4 5" key="1">
    <citation type="journal article" date="2019" name="Int. J. Syst. Evol. Microbiol.">
        <title>The Global Catalogue of Microorganisms (GCM) 10K type strain sequencing project: providing services to taxonomists for standard genome sequencing and annotation.</title>
        <authorList>
            <consortium name="The Broad Institute Genomics Platform"/>
            <consortium name="The Broad Institute Genome Sequencing Center for Infectious Disease"/>
            <person name="Wu L."/>
            <person name="Ma J."/>
        </authorList>
    </citation>
    <scope>NUCLEOTIDE SEQUENCE [LARGE SCALE GENOMIC DNA]</scope>
    <source>
        <strain evidence="4 5">JCM 1407</strain>
    </source>
</reference>
<keyword evidence="2" id="KW-0288">FMN</keyword>
<keyword evidence="1" id="KW-0285">Flavoprotein</keyword>
<dbReference type="Gene3D" id="3.40.50.360">
    <property type="match status" value="1"/>
</dbReference>
<organism evidence="4 5">
    <name type="scientific">Clostridium oceanicum</name>
    <dbReference type="NCBI Taxonomy" id="1543"/>
    <lineage>
        <taxon>Bacteria</taxon>
        <taxon>Bacillati</taxon>
        <taxon>Bacillota</taxon>
        <taxon>Clostridia</taxon>
        <taxon>Eubacteriales</taxon>
        <taxon>Clostridiaceae</taxon>
        <taxon>Clostridium</taxon>
    </lineage>
</organism>
<keyword evidence="5" id="KW-1185">Reference proteome</keyword>
<evidence type="ECO:0000313" key="4">
    <source>
        <dbReference type="EMBL" id="GAA0731598.1"/>
    </source>
</evidence>
<dbReference type="PANTHER" id="PTHR43278">
    <property type="entry name" value="NAD(P)H-DEPENDENT FMN-CONTAINING OXIDOREDUCTASE YWQN-RELATED"/>
    <property type="match status" value="1"/>
</dbReference>
<dbReference type="InterPro" id="IPR051796">
    <property type="entry name" value="ISF_SsuE-like"/>
</dbReference>
<evidence type="ECO:0000256" key="1">
    <source>
        <dbReference type="ARBA" id="ARBA00022630"/>
    </source>
</evidence>
<evidence type="ECO:0000256" key="2">
    <source>
        <dbReference type="ARBA" id="ARBA00022643"/>
    </source>
</evidence>
<evidence type="ECO:0000259" key="3">
    <source>
        <dbReference type="Pfam" id="PF03358"/>
    </source>
</evidence>
<name>A0ABN1J851_9CLOT</name>
<comment type="caution">
    <text evidence="4">The sequence shown here is derived from an EMBL/GenBank/DDBJ whole genome shotgun (WGS) entry which is preliminary data.</text>
</comment>
<dbReference type="RefSeq" id="WP_343757598.1">
    <property type="nucleotide sequence ID" value="NZ_BAAACG010000001.1"/>
</dbReference>
<dbReference type="Pfam" id="PF03358">
    <property type="entry name" value="FMN_red"/>
    <property type="match status" value="1"/>
</dbReference>
<dbReference type="PANTHER" id="PTHR43278:SF1">
    <property type="entry name" value="IRON-SULFUR FLAVOPROTEIN MJ1083"/>
    <property type="match status" value="1"/>
</dbReference>
<accession>A0ABN1J851</accession>
<protein>
    <recommendedName>
        <fullName evidence="3">NADPH-dependent FMN reductase-like domain-containing protein</fullName>
    </recommendedName>
</protein>
<gene>
    <name evidence="4" type="ORF">GCM10008906_00270</name>
</gene>
<feature type="domain" description="NADPH-dependent FMN reductase-like" evidence="3">
    <location>
        <begin position="1"/>
        <end position="150"/>
    </location>
</feature>
<dbReference type="InterPro" id="IPR029039">
    <property type="entry name" value="Flavoprotein-like_sf"/>
</dbReference>
<dbReference type="EMBL" id="BAAACG010000001">
    <property type="protein sequence ID" value="GAA0731598.1"/>
    <property type="molecule type" value="Genomic_DNA"/>
</dbReference>
<dbReference type="Proteomes" id="UP001501510">
    <property type="component" value="Unassembled WGS sequence"/>
</dbReference>